<feature type="chain" id="PRO_5043595788" evidence="7">
    <location>
        <begin position="29"/>
        <end position="167"/>
    </location>
</feature>
<comment type="caution">
    <text evidence="9">The sequence shown here is derived from an EMBL/GenBank/DDBJ whole genome shotgun (WGS) entry which is preliminary data.</text>
</comment>
<evidence type="ECO:0000256" key="4">
    <source>
        <dbReference type="ARBA" id="ARBA00022821"/>
    </source>
</evidence>
<evidence type="ECO:0000256" key="3">
    <source>
        <dbReference type="ARBA" id="ARBA00022729"/>
    </source>
</evidence>
<proteinExistence type="inferred from homology"/>
<evidence type="ECO:0000256" key="7">
    <source>
        <dbReference type="SAM" id="SignalP"/>
    </source>
</evidence>
<dbReference type="Pfam" id="PF00188">
    <property type="entry name" value="CAP"/>
    <property type="match status" value="1"/>
</dbReference>
<dbReference type="PRINTS" id="PR00837">
    <property type="entry name" value="V5TPXLIKE"/>
</dbReference>
<dbReference type="PROSITE" id="PS01010">
    <property type="entry name" value="CRISP_2"/>
    <property type="match status" value="1"/>
</dbReference>
<keyword evidence="10" id="KW-1185">Reference proteome</keyword>
<dbReference type="InterPro" id="IPR014044">
    <property type="entry name" value="CAP_dom"/>
</dbReference>
<feature type="signal peptide" evidence="7">
    <location>
        <begin position="1"/>
        <end position="28"/>
    </location>
</feature>
<gene>
    <name evidence="9" type="ORF">LIER_06688</name>
</gene>
<name>A0AAV3P7Z3_LITER</name>
<dbReference type="InterPro" id="IPR001283">
    <property type="entry name" value="CRISP-related"/>
</dbReference>
<feature type="domain" description="SCP" evidence="8">
    <location>
        <begin position="30"/>
        <end position="163"/>
    </location>
</feature>
<evidence type="ECO:0000313" key="9">
    <source>
        <dbReference type="EMBL" id="GAA0146826.1"/>
    </source>
</evidence>
<dbReference type="InterPro" id="IPR018244">
    <property type="entry name" value="Allrgn_V5/Tpx1_CS"/>
</dbReference>
<dbReference type="PRINTS" id="PR00838">
    <property type="entry name" value="V5ALLERGEN"/>
</dbReference>
<accession>A0AAV3P7Z3</accession>
<evidence type="ECO:0000313" key="10">
    <source>
        <dbReference type="Proteomes" id="UP001454036"/>
    </source>
</evidence>
<evidence type="ECO:0000256" key="2">
    <source>
        <dbReference type="ARBA" id="ARBA00009923"/>
    </source>
</evidence>
<dbReference type="Proteomes" id="UP001454036">
    <property type="component" value="Unassembled WGS sequence"/>
</dbReference>
<dbReference type="InterPro" id="IPR035940">
    <property type="entry name" value="CAP_sf"/>
</dbReference>
<protein>
    <submittedName>
        <fullName evidence="9">Defense/immunity protein</fullName>
    </submittedName>
</protein>
<reference evidence="9 10" key="1">
    <citation type="submission" date="2024-01" db="EMBL/GenBank/DDBJ databases">
        <title>The complete chloroplast genome sequence of Lithospermum erythrorhizon: insights into the phylogenetic relationship among Boraginaceae species and the maternal lineages of purple gromwells.</title>
        <authorList>
            <person name="Okada T."/>
            <person name="Watanabe K."/>
        </authorList>
    </citation>
    <scope>NUCLEOTIDE SEQUENCE [LARGE SCALE GENOMIC DNA]</scope>
</reference>
<evidence type="ECO:0000256" key="5">
    <source>
        <dbReference type="ARBA" id="ARBA00023157"/>
    </source>
</evidence>
<dbReference type="EMBL" id="BAABME010000988">
    <property type="protein sequence ID" value="GAA0146826.1"/>
    <property type="molecule type" value="Genomic_DNA"/>
</dbReference>
<dbReference type="FunFam" id="3.40.33.10:FF:000006">
    <property type="entry name" value="Putative pathogenesis-related protein 1"/>
    <property type="match status" value="1"/>
</dbReference>
<dbReference type="InterPro" id="IPR002413">
    <property type="entry name" value="V5_allergen-like"/>
</dbReference>
<dbReference type="CDD" id="cd05381">
    <property type="entry name" value="CAP_PR-1"/>
    <property type="match status" value="1"/>
</dbReference>
<dbReference type="PROSITE" id="PS01009">
    <property type="entry name" value="CRISP_1"/>
    <property type="match status" value="1"/>
</dbReference>
<dbReference type="GO" id="GO:0098542">
    <property type="term" value="P:defense response to other organism"/>
    <property type="evidence" value="ECO:0007669"/>
    <property type="project" value="UniProtKB-ARBA"/>
</dbReference>
<evidence type="ECO:0000256" key="6">
    <source>
        <dbReference type="ARBA" id="ARBA00023265"/>
    </source>
</evidence>
<dbReference type="Gene3D" id="3.40.33.10">
    <property type="entry name" value="CAP"/>
    <property type="match status" value="1"/>
</dbReference>
<evidence type="ECO:0000256" key="1">
    <source>
        <dbReference type="ARBA" id="ARBA00003143"/>
    </source>
</evidence>
<comment type="function">
    <text evidence="1">Probably involved in the defense reaction of plants against pathogens.</text>
</comment>
<dbReference type="SUPFAM" id="SSF55797">
    <property type="entry name" value="PR-1-like"/>
    <property type="match status" value="1"/>
</dbReference>
<dbReference type="GO" id="GO:0005576">
    <property type="term" value="C:extracellular region"/>
    <property type="evidence" value="ECO:0007669"/>
    <property type="project" value="InterPro"/>
</dbReference>
<keyword evidence="4" id="KW-0611">Plant defense</keyword>
<dbReference type="SMART" id="SM00198">
    <property type="entry name" value="SCP"/>
    <property type="match status" value="1"/>
</dbReference>
<keyword evidence="3 7" id="KW-0732">Signal</keyword>
<keyword evidence="5" id="KW-1015">Disulfide bond</keyword>
<sequence>METFKHSSAFLFLLAFAITFAFPSLIHAQNMPQDYVDAHNAARSQVNVPPVTWDINLAAYAQNYANQRAAGDCGLVHSGGPYGENIAWGGGGFSGKSGVNLWVNEKSCYNHDTNSCTNCECRHYTQVVWRKSVRIGCGRAPCANNAGYYFIICSYDPPGNYIGEYPY</sequence>
<evidence type="ECO:0000259" key="8">
    <source>
        <dbReference type="SMART" id="SM00198"/>
    </source>
</evidence>
<organism evidence="9 10">
    <name type="scientific">Lithospermum erythrorhizon</name>
    <name type="common">Purple gromwell</name>
    <name type="synonym">Lithospermum officinale var. erythrorhizon</name>
    <dbReference type="NCBI Taxonomy" id="34254"/>
    <lineage>
        <taxon>Eukaryota</taxon>
        <taxon>Viridiplantae</taxon>
        <taxon>Streptophyta</taxon>
        <taxon>Embryophyta</taxon>
        <taxon>Tracheophyta</taxon>
        <taxon>Spermatophyta</taxon>
        <taxon>Magnoliopsida</taxon>
        <taxon>eudicotyledons</taxon>
        <taxon>Gunneridae</taxon>
        <taxon>Pentapetalae</taxon>
        <taxon>asterids</taxon>
        <taxon>lamiids</taxon>
        <taxon>Boraginales</taxon>
        <taxon>Boraginaceae</taxon>
        <taxon>Boraginoideae</taxon>
        <taxon>Lithospermeae</taxon>
        <taxon>Lithospermum</taxon>
    </lineage>
</organism>
<keyword evidence="6" id="KW-0568">Pathogenesis-related protein</keyword>
<dbReference type="PANTHER" id="PTHR10334">
    <property type="entry name" value="CYSTEINE-RICH SECRETORY PROTEIN-RELATED"/>
    <property type="match status" value="1"/>
</dbReference>
<comment type="similarity">
    <text evidence="2">Belongs to the CRISP family.</text>
</comment>
<dbReference type="AlphaFoldDB" id="A0AAV3P7Z3"/>